<reference evidence="1 2" key="1">
    <citation type="submission" date="2017-11" db="EMBL/GenBank/DDBJ databases">
        <title>Understudied soil microbes with underappreciated capabilities: Untangling the Clostridium saccharolyticum group.</title>
        <authorList>
            <person name="Leschine S."/>
        </authorList>
    </citation>
    <scope>NUCLEOTIDE SEQUENCE [LARGE SCALE GENOMIC DNA]</scope>
    <source>
        <strain evidence="1 2">18A</strain>
    </source>
</reference>
<dbReference type="EMBL" id="PGET01000001">
    <property type="protein sequence ID" value="PJJ30532.1"/>
    <property type="molecule type" value="Genomic_DNA"/>
</dbReference>
<dbReference type="RefSeq" id="WP_100306774.1">
    <property type="nucleotide sequence ID" value="NZ_PGET01000001.1"/>
</dbReference>
<evidence type="ECO:0000313" key="2">
    <source>
        <dbReference type="Proteomes" id="UP000231092"/>
    </source>
</evidence>
<dbReference type="AlphaFoldDB" id="A0A2M8ZAR2"/>
<protein>
    <submittedName>
        <fullName evidence="1">Uncharacterized protein</fullName>
    </submittedName>
</protein>
<dbReference type="OrthoDB" id="2063806at2"/>
<sequence>MFLSKKTFGNTPEFLKSERYQNVSCTVSDVGVTADEHGKKLVSAGTLLDKDGKAVKITRSGSAGAYIYTLASVPAGILFETTEVTHGPQPGALMIDGSVNTERLQGDYAVEAVPQLITKMQFIKFFVDGELQIKEG</sequence>
<accession>A0A2M8ZAR2</accession>
<dbReference type="Proteomes" id="UP000231092">
    <property type="component" value="Unassembled WGS sequence"/>
</dbReference>
<gene>
    <name evidence="1" type="ORF">H171_4138</name>
</gene>
<comment type="caution">
    <text evidence="1">The sequence shown here is derived from an EMBL/GenBank/DDBJ whole genome shotgun (WGS) entry which is preliminary data.</text>
</comment>
<evidence type="ECO:0000313" key="1">
    <source>
        <dbReference type="EMBL" id="PJJ30532.1"/>
    </source>
</evidence>
<proteinExistence type="predicted"/>
<organism evidence="1 2">
    <name type="scientific">[Clostridium] celerecrescens 18A</name>
    <dbReference type="NCBI Taxonomy" id="1286362"/>
    <lineage>
        <taxon>Bacteria</taxon>
        <taxon>Bacillati</taxon>
        <taxon>Bacillota</taxon>
        <taxon>Clostridia</taxon>
        <taxon>Lachnospirales</taxon>
        <taxon>Lachnospiraceae</taxon>
        <taxon>Lacrimispora</taxon>
    </lineage>
</organism>
<name>A0A2M8ZAR2_9FIRM</name>